<dbReference type="SUPFAM" id="SSF46785">
    <property type="entry name" value="Winged helix' DNA-binding domain"/>
    <property type="match status" value="1"/>
</dbReference>
<evidence type="ECO:0000256" key="3">
    <source>
        <dbReference type="ARBA" id="ARBA00023125"/>
    </source>
</evidence>
<proteinExistence type="inferred from homology"/>
<dbReference type="Gene3D" id="1.10.10.10">
    <property type="entry name" value="Winged helix-like DNA-binding domain superfamily/Winged helix DNA-binding domain"/>
    <property type="match status" value="1"/>
</dbReference>
<dbReference type="Gene3D" id="3.40.190.290">
    <property type="match status" value="1"/>
</dbReference>
<dbReference type="Pfam" id="PF03466">
    <property type="entry name" value="LysR_substrate"/>
    <property type="match status" value="1"/>
</dbReference>
<dbReference type="RefSeq" id="WP_172310959.1">
    <property type="nucleotide sequence ID" value="NZ_WOEY01000058.1"/>
</dbReference>
<name>A0ABX2BP74_9BURK</name>
<evidence type="ECO:0000313" key="6">
    <source>
        <dbReference type="EMBL" id="NPT42479.1"/>
    </source>
</evidence>
<sequence length="320" mass="35997">MDRLMEMQIFMRVVEMGSFSRAAREMKLTQPTVTKHINSMEGRLNARLLNRNQRAVSVTEIGARYYEKCKDVVRDYEEAQDVVLGRHTHVEGLIRVGTSLTFGRRIVSPLLVKFMQAHPNLRVDVNHDDRYVDLVALGLDVAIRLGSLADSSLGGRYLGLNPWVMVASPAYLTQYGEPKTHTDLSRHACLIYSSVQEDDYWRMRTPSGERVSVFLHGRLRSNNLSSLVTAARADMGITIVPHYVAAEAISTGAVRQIMADHVLPDQEIHAVYPSPKLVPVKVTELILFLKEAFQDEWWRNPTAFDQTPAPESVTASPINA</sequence>
<keyword evidence="7" id="KW-1185">Reference proteome</keyword>
<dbReference type="InterPro" id="IPR036388">
    <property type="entry name" value="WH-like_DNA-bd_sf"/>
</dbReference>
<comment type="similarity">
    <text evidence="1">Belongs to the LysR transcriptional regulatory family.</text>
</comment>
<evidence type="ECO:0000259" key="5">
    <source>
        <dbReference type="PROSITE" id="PS50931"/>
    </source>
</evidence>
<dbReference type="PRINTS" id="PR00039">
    <property type="entry name" value="HTHLYSR"/>
</dbReference>
<dbReference type="SUPFAM" id="SSF53850">
    <property type="entry name" value="Periplasmic binding protein-like II"/>
    <property type="match status" value="1"/>
</dbReference>
<dbReference type="InterPro" id="IPR058163">
    <property type="entry name" value="LysR-type_TF_proteobact-type"/>
</dbReference>
<keyword evidence="4" id="KW-0804">Transcription</keyword>
<organism evidence="6 7">
    <name type="scientific">Paraburkholderia solitsugae</name>
    <dbReference type="NCBI Taxonomy" id="2675748"/>
    <lineage>
        <taxon>Bacteria</taxon>
        <taxon>Pseudomonadati</taxon>
        <taxon>Pseudomonadota</taxon>
        <taxon>Betaproteobacteria</taxon>
        <taxon>Burkholderiales</taxon>
        <taxon>Burkholderiaceae</taxon>
        <taxon>Paraburkholderia</taxon>
    </lineage>
</organism>
<dbReference type="InterPro" id="IPR036390">
    <property type="entry name" value="WH_DNA-bd_sf"/>
</dbReference>
<gene>
    <name evidence="6" type="ORF">GNZ12_14425</name>
</gene>
<dbReference type="EMBL" id="WOEY01000058">
    <property type="protein sequence ID" value="NPT42479.1"/>
    <property type="molecule type" value="Genomic_DNA"/>
</dbReference>
<evidence type="ECO:0000256" key="4">
    <source>
        <dbReference type="ARBA" id="ARBA00023163"/>
    </source>
</evidence>
<keyword evidence="3" id="KW-0238">DNA-binding</keyword>
<accession>A0ABX2BP74</accession>
<dbReference type="PROSITE" id="PS50931">
    <property type="entry name" value="HTH_LYSR"/>
    <property type="match status" value="1"/>
</dbReference>
<reference evidence="6 7" key="1">
    <citation type="submission" date="2019-11" db="EMBL/GenBank/DDBJ databases">
        <title>Metabolism of dissolved organic matter in forest soils.</title>
        <authorList>
            <person name="Cyle K.T."/>
            <person name="Wilhelm R.C."/>
            <person name="Martinez C.E."/>
        </authorList>
    </citation>
    <scope>NUCLEOTIDE SEQUENCE [LARGE SCALE GENOMIC DNA]</scope>
    <source>
        <strain evidence="6 7">1N</strain>
    </source>
</reference>
<evidence type="ECO:0000313" key="7">
    <source>
        <dbReference type="Proteomes" id="UP000652198"/>
    </source>
</evidence>
<dbReference type="Proteomes" id="UP000652198">
    <property type="component" value="Unassembled WGS sequence"/>
</dbReference>
<dbReference type="CDD" id="cd08422">
    <property type="entry name" value="PBP2_CrgA_like"/>
    <property type="match status" value="1"/>
</dbReference>
<dbReference type="InterPro" id="IPR000847">
    <property type="entry name" value="LysR_HTH_N"/>
</dbReference>
<keyword evidence="2" id="KW-0805">Transcription regulation</keyword>
<dbReference type="Pfam" id="PF00126">
    <property type="entry name" value="HTH_1"/>
    <property type="match status" value="1"/>
</dbReference>
<dbReference type="PANTHER" id="PTHR30537:SF5">
    <property type="entry name" value="HTH-TYPE TRANSCRIPTIONAL ACTIVATOR TTDR-RELATED"/>
    <property type="match status" value="1"/>
</dbReference>
<dbReference type="PANTHER" id="PTHR30537">
    <property type="entry name" value="HTH-TYPE TRANSCRIPTIONAL REGULATOR"/>
    <property type="match status" value="1"/>
</dbReference>
<comment type="caution">
    <text evidence="6">The sequence shown here is derived from an EMBL/GenBank/DDBJ whole genome shotgun (WGS) entry which is preliminary data.</text>
</comment>
<dbReference type="InterPro" id="IPR005119">
    <property type="entry name" value="LysR_subst-bd"/>
</dbReference>
<evidence type="ECO:0000256" key="2">
    <source>
        <dbReference type="ARBA" id="ARBA00023015"/>
    </source>
</evidence>
<evidence type="ECO:0000256" key="1">
    <source>
        <dbReference type="ARBA" id="ARBA00009437"/>
    </source>
</evidence>
<feature type="domain" description="HTH lysR-type" evidence="5">
    <location>
        <begin position="1"/>
        <end position="59"/>
    </location>
</feature>
<protein>
    <submittedName>
        <fullName evidence="6">LysR family transcriptional regulator</fullName>
    </submittedName>
</protein>